<organism evidence="3 4">
    <name type="scientific">Aerococcus suis</name>
    <dbReference type="NCBI Taxonomy" id="371602"/>
    <lineage>
        <taxon>Bacteria</taxon>
        <taxon>Bacillati</taxon>
        <taxon>Bacillota</taxon>
        <taxon>Bacilli</taxon>
        <taxon>Lactobacillales</taxon>
        <taxon>Aerococcaceae</taxon>
        <taxon>Aerococcus</taxon>
    </lineage>
</organism>
<reference evidence="4" key="1">
    <citation type="submission" date="2017-04" db="EMBL/GenBank/DDBJ databases">
        <authorList>
            <person name="Varghese N."/>
            <person name="Submissions S."/>
        </authorList>
    </citation>
    <scope>NUCLEOTIDE SEQUENCE [LARGE SCALE GENOMIC DNA]</scope>
    <source>
        <strain evidence="4">DSM 21500</strain>
    </source>
</reference>
<dbReference type="PANTHER" id="PTHR37814">
    <property type="entry name" value="CONSERVED MEMBRANE PROTEIN"/>
    <property type="match status" value="1"/>
</dbReference>
<name>A0A1W1ZFA0_9LACT</name>
<feature type="transmembrane region" description="Helical" evidence="2">
    <location>
        <begin position="330"/>
        <end position="351"/>
    </location>
</feature>
<feature type="transmembrane region" description="Helical" evidence="2">
    <location>
        <begin position="47"/>
        <end position="70"/>
    </location>
</feature>
<feature type="region of interest" description="Disordered" evidence="1">
    <location>
        <begin position="387"/>
        <end position="422"/>
    </location>
</feature>
<protein>
    <submittedName>
        <fullName evidence="3">Uncharacterized membrane protein YkvI</fullName>
    </submittedName>
</protein>
<gene>
    <name evidence="3" type="ORF">SAMN04487984_1305</name>
</gene>
<evidence type="ECO:0000256" key="2">
    <source>
        <dbReference type="SAM" id="Phobius"/>
    </source>
</evidence>
<sequence length="422" mass="46411">MNETRLFSLRKTFSVTFAYVGILTGAGLASGQEIIQYFISFGLPGYIGVVATAILFMLFGRWIIALGSYYRADNHMDVLSEVSHPIISKLLDFALSFACFVMSFVMIAGAGSNVAQQFGVPAWVGSLICALLILAVSYMDFDKVTAALGVFTPMMLIVVAIGLFALVTGPEVDWNSQFAFASTVESSLSNVVLSVINYFGLCLMISTSMLFVLGGNVIDLDSAKHGGTLGGFFAGLISFIVATLLVSKIDVIATDDVPMLTFMTEIHPLLGLFMFVIIFGMIFNTGFSVSYALGKRIANNDESKMKWIMPIIVAISFALSFVGFTELMAIMYPILGYIGMILIVTIIIGWLNDRSDIKKESGVRAKIFKLMMRREDDNQDFTHKHAKEMSNLYNESNTENKELYDEMSDLVDQRTDSDSTDD</sequence>
<dbReference type="AlphaFoldDB" id="A0A1W1ZFA0"/>
<dbReference type="PANTHER" id="PTHR37814:SF1">
    <property type="entry name" value="MEMBRANE PROTEIN"/>
    <property type="match status" value="1"/>
</dbReference>
<feature type="transmembrane region" description="Helical" evidence="2">
    <location>
        <begin position="305"/>
        <end position="324"/>
    </location>
</feature>
<dbReference type="EMBL" id="FWXK01000008">
    <property type="protein sequence ID" value="SMC47150.1"/>
    <property type="molecule type" value="Genomic_DNA"/>
</dbReference>
<feature type="transmembrane region" description="Helical" evidence="2">
    <location>
        <begin position="118"/>
        <end position="139"/>
    </location>
</feature>
<dbReference type="STRING" id="371602.SAMN04487984_1305"/>
<evidence type="ECO:0000313" key="4">
    <source>
        <dbReference type="Proteomes" id="UP000243884"/>
    </source>
</evidence>
<keyword evidence="2" id="KW-1133">Transmembrane helix</keyword>
<feature type="transmembrane region" description="Helical" evidence="2">
    <location>
        <begin position="90"/>
        <end position="112"/>
    </location>
</feature>
<dbReference type="Proteomes" id="UP000243884">
    <property type="component" value="Unassembled WGS sequence"/>
</dbReference>
<accession>A0A1W1ZFA0</accession>
<keyword evidence="2" id="KW-0472">Membrane</keyword>
<proteinExistence type="predicted"/>
<feature type="transmembrane region" description="Helical" evidence="2">
    <location>
        <begin position="146"/>
        <end position="167"/>
    </location>
</feature>
<feature type="compositionally biased region" description="Basic and acidic residues" evidence="1">
    <location>
        <begin position="411"/>
        <end position="422"/>
    </location>
</feature>
<dbReference type="OrthoDB" id="4424890at2"/>
<keyword evidence="4" id="KW-1185">Reference proteome</keyword>
<evidence type="ECO:0000256" key="1">
    <source>
        <dbReference type="SAM" id="MobiDB-lite"/>
    </source>
</evidence>
<dbReference type="RefSeq" id="WP_084099416.1">
    <property type="nucleotide sequence ID" value="NZ_FWXK01000008.1"/>
</dbReference>
<feature type="transmembrane region" description="Helical" evidence="2">
    <location>
        <begin position="195"/>
        <end position="217"/>
    </location>
</feature>
<evidence type="ECO:0000313" key="3">
    <source>
        <dbReference type="EMBL" id="SMC47150.1"/>
    </source>
</evidence>
<feature type="transmembrane region" description="Helical" evidence="2">
    <location>
        <begin position="229"/>
        <end position="249"/>
    </location>
</feature>
<keyword evidence="2" id="KW-0812">Transmembrane</keyword>
<dbReference type="InterPro" id="IPR038728">
    <property type="entry name" value="YkvI-like"/>
</dbReference>
<feature type="transmembrane region" description="Helical" evidence="2">
    <location>
        <begin position="269"/>
        <end position="293"/>
    </location>
</feature>